<dbReference type="Pfam" id="PF00069">
    <property type="entry name" value="Pkinase"/>
    <property type="match status" value="1"/>
</dbReference>
<evidence type="ECO:0000256" key="7">
    <source>
        <dbReference type="ARBA" id="ARBA00022553"/>
    </source>
</evidence>
<keyword evidence="13 22" id="KW-0547">Nucleotide-binding</keyword>
<comment type="catalytic activity">
    <reaction evidence="21">
        <text>L-seryl-[protein] + ATP = O-phospho-L-seryl-[protein] + ADP + H(+)</text>
        <dbReference type="Rhea" id="RHEA:17989"/>
        <dbReference type="Rhea" id="RHEA-COMP:9863"/>
        <dbReference type="Rhea" id="RHEA-COMP:11604"/>
        <dbReference type="ChEBI" id="CHEBI:15378"/>
        <dbReference type="ChEBI" id="CHEBI:29999"/>
        <dbReference type="ChEBI" id="CHEBI:30616"/>
        <dbReference type="ChEBI" id="CHEBI:83421"/>
        <dbReference type="ChEBI" id="CHEBI:456216"/>
        <dbReference type="EC" id="2.7.11.1"/>
    </reaction>
</comment>
<dbReference type="Gene3D" id="3.30.200.20">
    <property type="entry name" value="Phosphorylase Kinase, domain 1"/>
    <property type="match status" value="1"/>
</dbReference>
<feature type="domain" description="Protein kinase" evidence="24">
    <location>
        <begin position="682"/>
        <end position="987"/>
    </location>
</feature>
<dbReference type="EMBL" id="KZ305021">
    <property type="protein sequence ID" value="PIA60097.1"/>
    <property type="molecule type" value="Genomic_DNA"/>
</dbReference>
<keyword evidence="8" id="KW-0433">Leucine-rich repeat</keyword>
<dbReference type="InterPro" id="IPR055414">
    <property type="entry name" value="LRR_R13L4/SHOC2-like"/>
</dbReference>
<comment type="similarity">
    <text evidence="3">Belongs to the protein kinase superfamily. Ser/Thr protein kinase family.</text>
</comment>
<evidence type="ECO:0000256" key="22">
    <source>
        <dbReference type="PROSITE-ProRule" id="PRU10141"/>
    </source>
</evidence>
<dbReference type="Gene3D" id="1.10.510.10">
    <property type="entry name" value="Transferase(Phosphotransferase) domain 1"/>
    <property type="match status" value="1"/>
</dbReference>
<keyword evidence="11" id="KW-0732">Signal</keyword>
<dbReference type="SMART" id="SM00369">
    <property type="entry name" value="LRR_TYP"/>
    <property type="match status" value="7"/>
</dbReference>
<dbReference type="GO" id="GO:0005524">
    <property type="term" value="F:ATP binding"/>
    <property type="evidence" value="ECO:0007669"/>
    <property type="project" value="UniProtKB-UniRule"/>
</dbReference>
<dbReference type="Pfam" id="PF13855">
    <property type="entry name" value="LRR_8"/>
    <property type="match status" value="1"/>
</dbReference>
<keyword evidence="10 23" id="KW-0812">Transmembrane</keyword>
<dbReference type="PROSITE" id="PS50011">
    <property type="entry name" value="PROTEIN_KINASE_DOM"/>
    <property type="match status" value="1"/>
</dbReference>
<accession>A0A2G5EWS0</accession>
<dbReference type="InterPro" id="IPR001611">
    <property type="entry name" value="Leu-rich_rpt"/>
</dbReference>
<dbReference type="STRING" id="218851.A0A2G5EWS0"/>
<dbReference type="PANTHER" id="PTHR27008">
    <property type="entry name" value="OS04G0122200 PROTEIN"/>
    <property type="match status" value="1"/>
</dbReference>
<evidence type="ECO:0000256" key="15">
    <source>
        <dbReference type="ARBA" id="ARBA00022840"/>
    </source>
</evidence>
<evidence type="ECO:0000256" key="3">
    <source>
        <dbReference type="ARBA" id="ARBA00008684"/>
    </source>
</evidence>
<dbReference type="Proteomes" id="UP000230069">
    <property type="component" value="Unassembled WGS sequence"/>
</dbReference>
<evidence type="ECO:0000256" key="9">
    <source>
        <dbReference type="ARBA" id="ARBA00022679"/>
    </source>
</evidence>
<dbReference type="InterPro" id="IPR013210">
    <property type="entry name" value="LRR_N_plant-typ"/>
</dbReference>
<evidence type="ECO:0000256" key="20">
    <source>
        <dbReference type="ARBA" id="ARBA00047899"/>
    </source>
</evidence>
<evidence type="ECO:0000256" key="6">
    <source>
        <dbReference type="ARBA" id="ARBA00022527"/>
    </source>
</evidence>
<reference evidence="25 26" key="1">
    <citation type="submission" date="2017-09" db="EMBL/GenBank/DDBJ databases">
        <title>WGS assembly of Aquilegia coerulea Goldsmith.</title>
        <authorList>
            <person name="Hodges S."/>
            <person name="Kramer E."/>
            <person name="Nordborg M."/>
            <person name="Tomkins J."/>
            <person name="Borevitz J."/>
            <person name="Derieg N."/>
            <person name="Yan J."/>
            <person name="Mihaltcheva S."/>
            <person name="Hayes R.D."/>
            <person name="Rokhsar D."/>
        </authorList>
    </citation>
    <scope>NUCLEOTIDE SEQUENCE [LARGE SCALE GENOMIC DNA]</scope>
    <source>
        <strain evidence="26">cv. Goldsmith</strain>
    </source>
</reference>
<dbReference type="InterPro" id="IPR000719">
    <property type="entry name" value="Prot_kinase_dom"/>
</dbReference>
<evidence type="ECO:0000256" key="1">
    <source>
        <dbReference type="ARBA" id="ARBA00004162"/>
    </source>
</evidence>
<dbReference type="PANTHER" id="PTHR27008:SF592">
    <property type="entry name" value="LEUCINE-RICH REPEAT RECEPTOR-LIKE PROTEIN KINASE FAMILY PROTEIN-RELATED"/>
    <property type="match status" value="1"/>
</dbReference>
<evidence type="ECO:0000256" key="4">
    <source>
        <dbReference type="ARBA" id="ARBA00012513"/>
    </source>
</evidence>
<dbReference type="FunFam" id="3.80.10.10:FF:000627">
    <property type="entry name" value="Probable leucine-rich repeat receptor-like protein kinase At2g33170"/>
    <property type="match status" value="1"/>
</dbReference>
<evidence type="ECO:0000256" key="21">
    <source>
        <dbReference type="ARBA" id="ARBA00048679"/>
    </source>
</evidence>
<dbReference type="InterPro" id="IPR051809">
    <property type="entry name" value="Plant_receptor-like_S/T_kinase"/>
</dbReference>
<dbReference type="Pfam" id="PF23598">
    <property type="entry name" value="LRR_14"/>
    <property type="match status" value="2"/>
</dbReference>
<evidence type="ECO:0000313" key="26">
    <source>
        <dbReference type="Proteomes" id="UP000230069"/>
    </source>
</evidence>
<dbReference type="InterPro" id="IPR003591">
    <property type="entry name" value="Leu-rich_rpt_typical-subtyp"/>
</dbReference>
<keyword evidence="5" id="KW-1003">Cell membrane</keyword>
<dbReference type="FunCoup" id="A0A2G5EWS0">
    <property type="interactions" value="1454"/>
</dbReference>
<keyword evidence="14" id="KW-0418">Kinase</keyword>
<evidence type="ECO:0000256" key="14">
    <source>
        <dbReference type="ARBA" id="ARBA00022777"/>
    </source>
</evidence>
<evidence type="ECO:0000256" key="18">
    <source>
        <dbReference type="ARBA" id="ARBA00023170"/>
    </source>
</evidence>
<evidence type="ECO:0000256" key="16">
    <source>
        <dbReference type="ARBA" id="ARBA00022989"/>
    </source>
</evidence>
<dbReference type="Pfam" id="PF08263">
    <property type="entry name" value="LRRNT_2"/>
    <property type="match status" value="1"/>
</dbReference>
<keyword evidence="26" id="KW-1185">Reference proteome</keyword>
<dbReference type="SUPFAM" id="SSF56112">
    <property type="entry name" value="Protein kinase-like (PK-like)"/>
    <property type="match status" value="1"/>
</dbReference>
<dbReference type="AlphaFoldDB" id="A0A2G5EWS0"/>
<evidence type="ECO:0000256" key="13">
    <source>
        <dbReference type="ARBA" id="ARBA00022741"/>
    </source>
</evidence>
<keyword evidence="7" id="KW-0597">Phosphoprotein</keyword>
<keyword evidence="9" id="KW-0808">Transferase</keyword>
<dbReference type="FunFam" id="3.30.200.20:FF:000432">
    <property type="entry name" value="LRR receptor-like serine/threonine-protein kinase EFR"/>
    <property type="match status" value="1"/>
</dbReference>
<dbReference type="OrthoDB" id="676979at2759"/>
<evidence type="ECO:0000313" key="25">
    <source>
        <dbReference type="EMBL" id="PIA60097.1"/>
    </source>
</evidence>
<evidence type="ECO:0000256" key="17">
    <source>
        <dbReference type="ARBA" id="ARBA00023136"/>
    </source>
</evidence>
<dbReference type="EC" id="2.7.11.1" evidence="4"/>
<dbReference type="InterPro" id="IPR017441">
    <property type="entry name" value="Protein_kinase_ATP_BS"/>
</dbReference>
<comment type="catalytic activity">
    <reaction evidence="20">
        <text>L-threonyl-[protein] + ATP = O-phospho-L-threonyl-[protein] + ADP + H(+)</text>
        <dbReference type="Rhea" id="RHEA:46608"/>
        <dbReference type="Rhea" id="RHEA-COMP:11060"/>
        <dbReference type="Rhea" id="RHEA-COMP:11605"/>
        <dbReference type="ChEBI" id="CHEBI:15378"/>
        <dbReference type="ChEBI" id="CHEBI:30013"/>
        <dbReference type="ChEBI" id="CHEBI:30616"/>
        <dbReference type="ChEBI" id="CHEBI:61977"/>
        <dbReference type="ChEBI" id="CHEBI:456216"/>
        <dbReference type="EC" id="2.7.11.1"/>
    </reaction>
</comment>
<evidence type="ECO:0000256" key="12">
    <source>
        <dbReference type="ARBA" id="ARBA00022737"/>
    </source>
</evidence>
<protein>
    <recommendedName>
        <fullName evidence="4">non-specific serine/threonine protein kinase</fullName>
        <ecNumber evidence="4">2.7.11.1</ecNumber>
    </recommendedName>
</protein>
<evidence type="ECO:0000256" key="19">
    <source>
        <dbReference type="ARBA" id="ARBA00023180"/>
    </source>
</evidence>
<keyword evidence="19" id="KW-0325">Glycoprotein</keyword>
<sequence>RLSSTANILGNETDRLALLAFKSKITQDPLQILSSWNASRHFCEWDGVECGRRHQRVTMLSLPSQGLVGSISPDIGNLSFLRTFVLQNNSFHGEIPQELGRLFRLEDLILNNNSLVGNIPVNISLCSNLKYLFLSRNNLIGNIPMALGSLPKLVKLVLHINKLSGAIPPSLGNISSLEVISISQNNLSGSIPRTLDQLKSLKVLGFSLNKLSGEFPPSLYNLSTLEIFAIDNNELSGNLPTDIGLSFPNLQQFLIGANQFSGNIPHSLFNITGIQRIDIGENQFTGEVPLVGILKDLEVLAMDVNALGSGKSGDLSFIASLTNCRNLRVLTLSFNRFGGKLPSSIANFSYQLSSLSLGGNRISGNILSEIGSLQSLIVLDLHANSFTGSIPTAIGNLKNLGMLSLYGNQLSGQIPSSFRNMSRLFSLDLSDNNLEGDIASALDNPNLQTLDLSYNKFTGAIPKQKLGLSSVLIELKLAHNLLNGTIPSEVGDLKHLETLDVSENRMSGEIPPTLGNCLNLEQLYFQRNFFQGSIPSSFSSLKSLHDLDVSSNNITGEIPKELEKLSFLNYLNFSFNDLEGEVPMEGIFGNTSAFSIVGNYKICGGISQLELPKCSIVKSKKQGNHLALKVALGVLLPSFMLAFFVVIYLLQKRVKPKPSADQYQEGLPRVSYYELHKATEGFSSANLIGIGSYGSVYKGVIQQDEGPIAVKVLNLMERGASKTFVAECEALRAVRHRNLLKILTVCSSVDFNGKDFKALLFEFMPNGSLESWLHPSSNGQHVRRSLSLYERVNIAIDVAYALNYLHIDCERPLVHCDLKPSNVLLSDDMSAHVGDFGLAKFLLKSTSNTTNNETSTIAIRGTVGYIPPEYGMGEEVSKQGDIYSYGILLLEMFTGKRPTDHMFKDGLSLHDFSKKALPEKVMHIIDMGLPSEQIHKESATSTNFIKECLTSIITIGVGCSMEQMKERMDIKDVLKELLSIKEVLHQV</sequence>
<evidence type="ECO:0000256" key="5">
    <source>
        <dbReference type="ARBA" id="ARBA00022475"/>
    </source>
</evidence>
<evidence type="ECO:0000256" key="2">
    <source>
        <dbReference type="ARBA" id="ARBA00004479"/>
    </source>
</evidence>
<dbReference type="Gene3D" id="3.80.10.10">
    <property type="entry name" value="Ribonuclease Inhibitor"/>
    <property type="match status" value="3"/>
</dbReference>
<keyword evidence="6" id="KW-0723">Serine/threonine-protein kinase</keyword>
<keyword evidence="12" id="KW-0677">Repeat</keyword>
<dbReference type="FunFam" id="3.80.10.10:FF:000288">
    <property type="entry name" value="LRR receptor-like serine/threonine-protein kinase EFR"/>
    <property type="match status" value="1"/>
</dbReference>
<dbReference type="InParanoid" id="A0A2G5EWS0"/>
<comment type="subcellular location">
    <subcellularLocation>
        <location evidence="1">Cell membrane</location>
        <topology evidence="1">Single-pass membrane protein</topology>
    </subcellularLocation>
    <subcellularLocation>
        <location evidence="2">Membrane</location>
        <topology evidence="2">Single-pass type I membrane protein</topology>
    </subcellularLocation>
</comment>
<feature type="binding site" evidence="22">
    <location>
        <position position="711"/>
    </location>
    <ligand>
        <name>ATP</name>
        <dbReference type="ChEBI" id="CHEBI:30616"/>
    </ligand>
</feature>
<name>A0A2G5EWS0_AQUCA</name>
<dbReference type="InterPro" id="IPR011009">
    <property type="entry name" value="Kinase-like_dom_sf"/>
</dbReference>
<gene>
    <name evidence="25" type="ORF">AQUCO_00400765v1</name>
</gene>
<evidence type="ECO:0000256" key="10">
    <source>
        <dbReference type="ARBA" id="ARBA00022692"/>
    </source>
</evidence>
<dbReference type="GO" id="GO:0005886">
    <property type="term" value="C:plasma membrane"/>
    <property type="evidence" value="ECO:0007669"/>
    <property type="project" value="UniProtKB-SubCell"/>
</dbReference>
<keyword evidence="17 23" id="KW-0472">Membrane</keyword>
<evidence type="ECO:0000259" key="24">
    <source>
        <dbReference type="PROSITE" id="PS50011"/>
    </source>
</evidence>
<dbReference type="FunFam" id="1.10.510.10:FF:000358">
    <property type="entry name" value="Putative leucine-rich repeat receptor-like serine/threonine-protein kinase"/>
    <property type="match status" value="1"/>
</dbReference>
<evidence type="ECO:0000256" key="11">
    <source>
        <dbReference type="ARBA" id="ARBA00022729"/>
    </source>
</evidence>
<dbReference type="PROSITE" id="PS00107">
    <property type="entry name" value="PROTEIN_KINASE_ATP"/>
    <property type="match status" value="1"/>
</dbReference>
<dbReference type="FunFam" id="3.80.10.10:FF:000383">
    <property type="entry name" value="Leucine-rich repeat receptor protein kinase EMS1"/>
    <property type="match status" value="1"/>
</dbReference>
<organism evidence="25 26">
    <name type="scientific">Aquilegia coerulea</name>
    <name type="common">Rocky mountain columbine</name>
    <dbReference type="NCBI Taxonomy" id="218851"/>
    <lineage>
        <taxon>Eukaryota</taxon>
        <taxon>Viridiplantae</taxon>
        <taxon>Streptophyta</taxon>
        <taxon>Embryophyta</taxon>
        <taxon>Tracheophyta</taxon>
        <taxon>Spermatophyta</taxon>
        <taxon>Magnoliopsida</taxon>
        <taxon>Ranunculales</taxon>
        <taxon>Ranunculaceae</taxon>
        <taxon>Thalictroideae</taxon>
        <taxon>Aquilegia</taxon>
    </lineage>
</organism>
<dbReference type="SUPFAM" id="SSF52058">
    <property type="entry name" value="L domain-like"/>
    <property type="match status" value="2"/>
</dbReference>
<dbReference type="InterPro" id="IPR032675">
    <property type="entry name" value="LRR_dom_sf"/>
</dbReference>
<keyword evidence="16 23" id="KW-1133">Transmembrane helix</keyword>
<keyword evidence="18" id="KW-0675">Receptor</keyword>
<feature type="transmembrane region" description="Helical" evidence="23">
    <location>
        <begin position="626"/>
        <end position="650"/>
    </location>
</feature>
<keyword evidence="15 22" id="KW-0067">ATP-binding</keyword>
<dbReference type="SMART" id="SM00220">
    <property type="entry name" value="S_TKc"/>
    <property type="match status" value="1"/>
</dbReference>
<dbReference type="PROSITE" id="PS00108">
    <property type="entry name" value="PROTEIN_KINASE_ST"/>
    <property type="match status" value="1"/>
</dbReference>
<dbReference type="InterPro" id="IPR008271">
    <property type="entry name" value="Ser/Thr_kinase_AS"/>
</dbReference>
<dbReference type="GO" id="GO:0004674">
    <property type="term" value="F:protein serine/threonine kinase activity"/>
    <property type="evidence" value="ECO:0007669"/>
    <property type="project" value="UniProtKB-KW"/>
</dbReference>
<proteinExistence type="inferred from homology"/>
<dbReference type="Pfam" id="PF00560">
    <property type="entry name" value="LRR_1"/>
    <property type="match status" value="2"/>
</dbReference>
<feature type="non-terminal residue" evidence="25">
    <location>
        <position position="1"/>
    </location>
</feature>
<evidence type="ECO:0000256" key="8">
    <source>
        <dbReference type="ARBA" id="ARBA00022614"/>
    </source>
</evidence>
<evidence type="ECO:0000256" key="23">
    <source>
        <dbReference type="SAM" id="Phobius"/>
    </source>
</evidence>